<dbReference type="EMBL" id="ATCF01000012">
    <property type="protein sequence ID" value="EPE00110.1"/>
    <property type="molecule type" value="Genomic_DNA"/>
</dbReference>
<sequence>MTESAHSGCCISPRQTAFADNFLKTDPIPLILSLKKAAAAGISLRFIQVPLGEGLPLALRCWMLTADADGILGLSSVYSQGCMADEAAGTLLASRPTPASAAGEAYLAAAADRLHAWWAGDGSALNDADKLFSKQLPGTDFEKSVWAAARRVQPGSCASYGDIAGVIGVPRGAQAVGNALRRNPVLLMTPCHRVLPASALEAAKRAKRLGGAPYETVGGFSGAMTGPLTDLKRHMLMWEAERFGSAEPALF</sequence>
<accession>S3CHU7</accession>
<keyword evidence="1" id="KW-0227">DNA damage</keyword>
<dbReference type="eggNOG" id="COG0350">
    <property type="taxonomic scope" value="Bacteria"/>
</dbReference>
<keyword evidence="3" id="KW-0808">Transferase</keyword>
<feature type="domain" description="Methylated-DNA-[protein]-cysteine S-methyltransferase DNA binding" evidence="2">
    <location>
        <begin position="140"/>
        <end position="198"/>
    </location>
</feature>
<dbReference type="PANTHER" id="PTHR10815:SF13">
    <property type="entry name" value="METHYLATED-DNA--PROTEIN-CYSTEINE METHYLTRANSFERASE"/>
    <property type="match status" value="1"/>
</dbReference>
<dbReference type="NCBIfam" id="TIGR00589">
    <property type="entry name" value="ogt"/>
    <property type="match status" value="1"/>
</dbReference>
<evidence type="ECO:0000313" key="4">
    <source>
        <dbReference type="Proteomes" id="UP000014400"/>
    </source>
</evidence>
<dbReference type="InterPro" id="IPR014048">
    <property type="entry name" value="MethylDNA_cys_MeTrfase_DNA-bd"/>
</dbReference>
<dbReference type="Pfam" id="PF01035">
    <property type="entry name" value="DNA_binding_1"/>
    <property type="match status" value="1"/>
</dbReference>
<organism evidence="3 4">
    <name type="scientific">Sutterella wadsworthensis HGA0223</name>
    <dbReference type="NCBI Taxonomy" id="1203554"/>
    <lineage>
        <taxon>Bacteria</taxon>
        <taxon>Pseudomonadati</taxon>
        <taxon>Pseudomonadota</taxon>
        <taxon>Betaproteobacteria</taxon>
        <taxon>Burkholderiales</taxon>
        <taxon>Sutterellaceae</taxon>
        <taxon>Sutterella</taxon>
    </lineage>
</organism>
<dbReference type="GO" id="GO:0008168">
    <property type="term" value="F:methyltransferase activity"/>
    <property type="evidence" value="ECO:0007669"/>
    <property type="project" value="UniProtKB-KW"/>
</dbReference>
<protein>
    <submittedName>
        <fullName evidence="3">Methylated-DNA-[protein]-cysteine S-methyltransferase</fullName>
    </submittedName>
</protein>
<dbReference type="InterPro" id="IPR036217">
    <property type="entry name" value="MethylDNA_cys_MeTrfase_DNAb"/>
</dbReference>
<dbReference type="PANTHER" id="PTHR10815">
    <property type="entry name" value="METHYLATED-DNA--PROTEIN-CYSTEINE METHYLTRANSFERASE"/>
    <property type="match status" value="1"/>
</dbReference>
<gene>
    <name evidence="3" type="ORF">HMPREF1476_00839</name>
</gene>
<dbReference type="Proteomes" id="UP000014400">
    <property type="component" value="Unassembled WGS sequence"/>
</dbReference>
<dbReference type="CDD" id="cd06445">
    <property type="entry name" value="ATase"/>
    <property type="match status" value="1"/>
</dbReference>
<dbReference type="AlphaFoldDB" id="S3CHU7"/>
<dbReference type="HOGENOM" id="CLU_1234487_0_0_4"/>
<dbReference type="GO" id="GO:0006281">
    <property type="term" value="P:DNA repair"/>
    <property type="evidence" value="ECO:0007669"/>
    <property type="project" value="InterPro"/>
</dbReference>
<dbReference type="PATRIC" id="fig|1203554.3.peg.848"/>
<comment type="caution">
    <text evidence="3">The sequence shown here is derived from an EMBL/GenBank/DDBJ whole genome shotgun (WGS) entry which is preliminary data.</text>
</comment>
<evidence type="ECO:0000259" key="2">
    <source>
        <dbReference type="Pfam" id="PF01035"/>
    </source>
</evidence>
<dbReference type="Gene3D" id="1.10.10.10">
    <property type="entry name" value="Winged helix-like DNA-binding domain superfamily/Winged helix DNA-binding domain"/>
    <property type="match status" value="1"/>
</dbReference>
<proteinExistence type="predicted"/>
<keyword evidence="4" id="KW-1185">Reference proteome</keyword>
<reference evidence="3 4" key="1">
    <citation type="submission" date="2013-04" db="EMBL/GenBank/DDBJ databases">
        <title>The Genome Sequence of Sutterella wadsworthensis HGA0223.</title>
        <authorList>
            <consortium name="The Broad Institute Genomics Platform"/>
            <person name="Earl A."/>
            <person name="Ward D."/>
            <person name="Feldgarden M."/>
            <person name="Gevers D."/>
            <person name="Schmidt T.M."/>
            <person name="Dover J."/>
            <person name="Dai D."/>
            <person name="Walker B."/>
            <person name="Young S."/>
            <person name="Zeng Q."/>
            <person name="Gargeya S."/>
            <person name="Fitzgerald M."/>
            <person name="Haas B."/>
            <person name="Abouelleil A."/>
            <person name="Allen A.W."/>
            <person name="Alvarado L."/>
            <person name="Arachchi H.M."/>
            <person name="Berlin A.M."/>
            <person name="Chapman S.B."/>
            <person name="Gainer-Dewar J."/>
            <person name="Goldberg J."/>
            <person name="Griggs A."/>
            <person name="Gujja S."/>
            <person name="Hansen M."/>
            <person name="Howarth C."/>
            <person name="Imamovic A."/>
            <person name="Ireland A."/>
            <person name="Larimer J."/>
            <person name="McCowan C."/>
            <person name="Murphy C."/>
            <person name="Pearson M."/>
            <person name="Poon T.W."/>
            <person name="Priest M."/>
            <person name="Roberts A."/>
            <person name="Saif S."/>
            <person name="Shea T."/>
            <person name="Sisk P."/>
            <person name="Sykes S."/>
            <person name="Wortman J."/>
            <person name="Nusbaum C."/>
            <person name="Birren B."/>
        </authorList>
    </citation>
    <scope>NUCLEOTIDE SEQUENCE [LARGE SCALE GENOMIC DNA]</scope>
    <source>
        <strain evidence="3 4">HGA0223</strain>
    </source>
</reference>
<keyword evidence="3" id="KW-0489">Methyltransferase</keyword>
<dbReference type="InterPro" id="IPR036388">
    <property type="entry name" value="WH-like_DNA-bd_sf"/>
</dbReference>
<evidence type="ECO:0000256" key="1">
    <source>
        <dbReference type="ARBA" id="ARBA00022763"/>
    </source>
</evidence>
<dbReference type="STRING" id="1203554.HMPREF1476_00839"/>
<name>S3CHU7_9BURK</name>
<dbReference type="SUPFAM" id="SSF46767">
    <property type="entry name" value="Methylated DNA-protein cysteine methyltransferase, C-terminal domain"/>
    <property type="match status" value="1"/>
</dbReference>
<dbReference type="GO" id="GO:0032259">
    <property type="term" value="P:methylation"/>
    <property type="evidence" value="ECO:0007669"/>
    <property type="project" value="UniProtKB-KW"/>
</dbReference>
<evidence type="ECO:0000313" key="3">
    <source>
        <dbReference type="EMBL" id="EPE00110.1"/>
    </source>
</evidence>